<dbReference type="InterPro" id="IPR030373">
    <property type="entry name" value="PABS_CS"/>
</dbReference>
<feature type="binding site" evidence="5">
    <location>
        <begin position="147"/>
        <end position="148"/>
    </location>
    <ligand>
        <name>S-methyl-5'-thioadenosine</name>
        <dbReference type="ChEBI" id="CHEBI:17509"/>
    </ligand>
</feature>
<evidence type="ECO:0000313" key="9">
    <source>
        <dbReference type="EMBL" id="PAS95310.1"/>
    </source>
</evidence>
<dbReference type="CDD" id="cd02440">
    <property type="entry name" value="AdoMet_MTases"/>
    <property type="match status" value="1"/>
</dbReference>
<comment type="function">
    <text evidence="5">Catalyzes the irreversible transfer of a propylamine group from the amino donor S-adenosylmethioninamine (decarboxy-AdoMet) to putrescine (1,4-diaminobutane) to yield spermidine.</text>
</comment>
<evidence type="ECO:0000256" key="2">
    <source>
        <dbReference type="ARBA" id="ARBA00022679"/>
    </source>
</evidence>
<reference evidence="8 11" key="1">
    <citation type="submission" date="2016-08" db="EMBL/GenBank/DDBJ databases">
        <title>Candidatus Dactylopiibacterium carminicum genome sequence.</title>
        <authorList>
            <person name="Ramirez-Puebla S.T."/>
            <person name="Ormeno-Orrillo E."/>
            <person name="Vera-Ponce De Leon A."/>
            <person name="Luis L."/>
            <person name="Sanchez-Flores A."/>
            <person name="Monica R."/>
            <person name="Martinez-Romero E."/>
        </authorList>
    </citation>
    <scope>NUCLEOTIDE SEQUENCE [LARGE SCALE GENOMIC DNA]</scope>
    <source>
        <strain evidence="8">END1</strain>
    </source>
</reference>
<name>A0A272F0B2_9RHOO</name>
<feature type="active site" description="Proton acceptor" evidence="5 6">
    <location>
        <position position="168"/>
    </location>
</feature>
<reference evidence="9 10" key="2">
    <citation type="submission" date="2017-07" db="EMBL/GenBank/DDBJ databases">
        <title>Candidatus Dactylopiibacterium carminicum, a nitrogen-fixing symbiont of the cochineal insect Dactylopius coccus and Dactylopius opuntiae (Hemiptera: Coccoidea: Dactylopiidae).</title>
        <authorList>
            <person name="Vera A."/>
        </authorList>
    </citation>
    <scope>NUCLEOTIDE SEQUENCE [LARGE SCALE GENOMIC DNA]</scope>
    <source>
        <strain evidence="9 10">NFDCM</strain>
    </source>
</reference>
<protein>
    <recommendedName>
        <fullName evidence="5">Polyamine aminopropyltransferase</fullName>
    </recommendedName>
    <alternativeName>
        <fullName evidence="5">Putrescine aminopropyltransferase</fullName>
        <shortName evidence="5">PAPT</shortName>
    </alternativeName>
    <alternativeName>
        <fullName evidence="5">Spermidine synthase</fullName>
        <shortName evidence="5">SPDS</shortName>
        <shortName evidence="5">SPDSY</shortName>
        <ecNumber evidence="5">2.5.1.16</ecNumber>
    </alternativeName>
</protein>
<comment type="caution">
    <text evidence="9">The sequence shown here is derived from an EMBL/GenBank/DDBJ whole genome shotgun (WGS) entry which is preliminary data.</text>
</comment>
<dbReference type="HAMAP" id="MF_00198">
    <property type="entry name" value="Spermidine_synth"/>
    <property type="match status" value="1"/>
</dbReference>
<dbReference type="EC" id="2.5.1.16" evidence="5"/>
<dbReference type="PANTHER" id="PTHR43317">
    <property type="entry name" value="THERMOSPERMINE SYNTHASE ACAULIS5"/>
    <property type="match status" value="1"/>
</dbReference>
<dbReference type="InterPro" id="IPR029063">
    <property type="entry name" value="SAM-dependent_MTases_sf"/>
</dbReference>
<accession>A0A272F0B2</accession>
<dbReference type="AlphaFoldDB" id="A0A272F0B2"/>
<evidence type="ECO:0000259" key="7">
    <source>
        <dbReference type="PROSITE" id="PS51006"/>
    </source>
</evidence>
<comment type="caution">
    <text evidence="5">Lacks conserved residue(s) required for the propagation of feature annotation.</text>
</comment>
<dbReference type="PROSITE" id="PS01330">
    <property type="entry name" value="PABS_1"/>
    <property type="match status" value="1"/>
</dbReference>
<evidence type="ECO:0000256" key="4">
    <source>
        <dbReference type="ARBA" id="ARBA00023115"/>
    </source>
</evidence>
<dbReference type="InterPro" id="IPR001045">
    <property type="entry name" value="Spermi_synthase"/>
</dbReference>
<feature type="binding site" evidence="5">
    <location>
        <position position="40"/>
    </location>
    <ligand>
        <name>S-methyl-5'-thioadenosine</name>
        <dbReference type="ChEBI" id="CHEBI:17509"/>
    </ligand>
</feature>
<dbReference type="SUPFAM" id="SSF53335">
    <property type="entry name" value="S-adenosyl-L-methionine-dependent methyltransferases"/>
    <property type="match status" value="1"/>
</dbReference>
<evidence type="ECO:0000313" key="10">
    <source>
        <dbReference type="Proteomes" id="UP000216107"/>
    </source>
</evidence>
<comment type="pathway">
    <text evidence="5">Amine and polyamine biosynthesis; spermidine biosynthesis; spermidine from putrescine: step 1/1.</text>
</comment>
<feature type="binding site" evidence="5">
    <location>
        <position position="71"/>
    </location>
    <ligand>
        <name>spermidine</name>
        <dbReference type="ChEBI" id="CHEBI:57834"/>
    </ligand>
</feature>
<evidence type="ECO:0000313" key="8">
    <source>
        <dbReference type="EMBL" id="KAF7600811.1"/>
    </source>
</evidence>
<evidence type="ECO:0000256" key="6">
    <source>
        <dbReference type="PROSITE-ProRule" id="PRU00354"/>
    </source>
</evidence>
<gene>
    <name evidence="5" type="primary">speE</name>
    <name evidence="8" type="ORF">BGI27_00205</name>
    <name evidence="9" type="ORF">CGU29_00240</name>
</gene>
<keyword evidence="2 5" id="KW-0808">Transferase</keyword>
<evidence type="ECO:0000256" key="1">
    <source>
        <dbReference type="ARBA" id="ARBA00007867"/>
    </source>
</evidence>
<keyword evidence="3 5" id="KW-0745">Spermidine biosynthesis</keyword>
<dbReference type="Proteomes" id="UP000216107">
    <property type="component" value="Unassembled WGS sequence"/>
</dbReference>
<dbReference type="Proteomes" id="UP000623509">
    <property type="component" value="Unassembled WGS sequence"/>
</dbReference>
<evidence type="ECO:0000256" key="5">
    <source>
        <dbReference type="HAMAP-Rule" id="MF_00198"/>
    </source>
</evidence>
<organism evidence="9 10">
    <name type="scientific">Candidatus Dactylopiibacterium carminicum</name>
    <dbReference type="NCBI Taxonomy" id="857335"/>
    <lineage>
        <taxon>Bacteria</taxon>
        <taxon>Pseudomonadati</taxon>
        <taxon>Pseudomonadota</taxon>
        <taxon>Betaproteobacteria</taxon>
        <taxon>Rhodocyclales</taxon>
        <taxon>Rhodocyclaceae</taxon>
        <taxon>Candidatus Dactylopiibacterium</taxon>
    </lineage>
</organism>
<dbReference type="Gene3D" id="3.40.50.150">
    <property type="entry name" value="Vaccinia Virus protein VP39"/>
    <property type="match status" value="1"/>
</dbReference>
<keyword evidence="4 5" id="KW-0620">Polyamine biosynthesis</keyword>
<comment type="subunit">
    <text evidence="5">Homodimer or homotetramer.</text>
</comment>
<keyword evidence="11" id="KW-1185">Reference proteome</keyword>
<dbReference type="GO" id="GO:0008295">
    <property type="term" value="P:spermidine biosynthetic process"/>
    <property type="evidence" value="ECO:0007669"/>
    <property type="project" value="UniProtKB-UniRule"/>
</dbReference>
<comment type="catalytic activity">
    <reaction evidence="5">
        <text>S-adenosyl 3-(methylsulfanyl)propylamine + putrescine = S-methyl-5'-thioadenosine + spermidine + H(+)</text>
        <dbReference type="Rhea" id="RHEA:12721"/>
        <dbReference type="ChEBI" id="CHEBI:15378"/>
        <dbReference type="ChEBI" id="CHEBI:17509"/>
        <dbReference type="ChEBI" id="CHEBI:57443"/>
        <dbReference type="ChEBI" id="CHEBI:57834"/>
        <dbReference type="ChEBI" id="CHEBI:326268"/>
        <dbReference type="EC" id="2.5.1.16"/>
    </reaction>
</comment>
<dbReference type="PANTHER" id="PTHR43317:SF3">
    <property type="entry name" value="BLR2883 PROTEIN"/>
    <property type="match status" value="1"/>
</dbReference>
<dbReference type="PROSITE" id="PS51006">
    <property type="entry name" value="PABS_2"/>
    <property type="match status" value="1"/>
</dbReference>
<proteinExistence type="inferred from homology"/>
<dbReference type="OrthoDB" id="9793120at2"/>
<dbReference type="UniPathway" id="UPA00248">
    <property type="reaction ID" value="UER00314"/>
</dbReference>
<feature type="binding site" evidence="5">
    <location>
        <position position="115"/>
    </location>
    <ligand>
        <name>S-methyl-5'-thioadenosine</name>
        <dbReference type="ChEBI" id="CHEBI:17509"/>
    </ligand>
</feature>
<dbReference type="EMBL" id="NMRN01000001">
    <property type="protein sequence ID" value="PAS95310.1"/>
    <property type="molecule type" value="Genomic_DNA"/>
</dbReference>
<dbReference type="InterPro" id="IPR030374">
    <property type="entry name" value="PABS"/>
</dbReference>
<comment type="similarity">
    <text evidence="1 5">Belongs to the spermidine/spermine synthase family.</text>
</comment>
<evidence type="ECO:0000256" key="3">
    <source>
        <dbReference type="ARBA" id="ARBA00023066"/>
    </source>
</evidence>
<feature type="binding site" evidence="5">
    <location>
        <position position="95"/>
    </location>
    <ligand>
        <name>spermidine</name>
        <dbReference type="ChEBI" id="CHEBI:57834"/>
    </ligand>
</feature>
<feature type="domain" description="PABS" evidence="7">
    <location>
        <begin position="12"/>
        <end position="247"/>
    </location>
</feature>
<dbReference type="Pfam" id="PF01564">
    <property type="entry name" value="Spermine_synth"/>
    <property type="match status" value="1"/>
</dbReference>
<sequence>MRFMNQSSLSMETCFLGQHLPGWQLRLNGRCLARGCSAYQAWEVWESDRLGRLYALDGRAMASEADAFLCHEPLVHMPGLAHAGPRRALVLGGGDGASARELLRYPGMEEVVIAELDAAVIDLTREYLPSLHQGALDDPRVSVKLGDAAVTLEQLAVADERFDLLVYDLTDPDTSAASLFRREAFAAGKALLRADGALCMQLGLPLGQPAQIRALLASLREVFTLVTPFFTPVPLYGGLWAMACAADHVAPGGMPTDLLAARIAALNGPPLQALDAASYPALLALPPWLAGLTNG</sequence>
<dbReference type="GO" id="GO:0004766">
    <property type="term" value="F:spermidine synthase activity"/>
    <property type="evidence" value="ECO:0007669"/>
    <property type="project" value="UniProtKB-UniRule"/>
</dbReference>
<dbReference type="EMBL" id="MDUX01000001">
    <property type="protein sequence ID" value="KAF7600811.1"/>
    <property type="molecule type" value="Genomic_DNA"/>
</dbReference>
<evidence type="ECO:0000313" key="11">
    <source>
        <dbReference type="Proteomes" id="UP000623509"/>
    </source>
</evidence>